<evidence type="ECO:0000313" key="1">
    <source>
        <dbReference type="EMBL" id="SVD00282.1"/>
    </source>
</evidence>
<organism evidence="1">
    <name type="scientific">marine metagenome</name>
    <dbReference type="NCBI Taxonomy" id="408172"/>
    <lineage>
        <taxon>unclassified sequences</taxon>
        <taxon>metagenomes</taxon>
        <taxon>ecological metagenomes</taxon>
    </lineage>
</organism>
<proteinExistence type="predicted"/>
<dbReference type="Gene3D" id="1.10.287.130">
    <property type="match status" value="1"/>
</dbReference>
<protein>
    <recommendedName>
        <fullName evidence="2">Signal transduction histidine kinase dimerisation/phosphoacceptor domain-containing protein</fullName>
    </recommendedName>
</protein>
<gene>
    <name evidence="1" type="ORF">METZ01_LOCUS353136</name>
</gene>
<evidence type="ECO:0008006" key="2">
    <source>
        <dbReference type="Google" id="ProtNLM"/>
    </source>
</evidence>
<reference evidence="1" key="1">
    <citation type="submission" date="2018-05" db="EMBL/GenBank/DDBJ databases">
        <authorList>
            <person name="Lanie J.A."/>
            <person name="Ng W.-L."/>
            <person name="Kazmierczak K.M."/>
            <person name="Andrzejewski T.M."/>
            <person name="Davidsen T.M."/>
            <person name="Wayne K.J."/>
            <person name="Tettelin H."/>
            <person name="Glass J.I."/>
            <person name="Rusch D."/>
            <person name="Podicherti R."/>
            <person name="Tsui H.-C.T."/>
            <person name="Winkler M.E."/>
        </authorList>
    </citation>
    <scope>NUCLEOTIDE SEQUENCE</scope>
</reference>
<dbReference type="AlphaFoldDB" id="A0A382RSP1"/>
<feature type="non-terminal residue" evidence="1">
    <location>
        <position position="1"/>
    </location>
</feature>
<accession>A0A382RSP1</accession>
<name>A0A382RSP1_9ZZZZ</name>
<sequence>YTANNLLALRRSERERAISGRQRLLGQLSVELAHGLNNPLNFISGGVMNLRSIIEEVDQVLKNLLGSAEETEQVLEVTQFFESALGRHESILSLITKGTTESGNVVEDLRRLAEADGRVLEQLSLEELFMDELSTLQLSGGNVYDKVRYDIQLPEEDLVVANPFVLRQVVQSVMHYCTEQACRLDEEPLVRVTFHRAEDGSLLIRSSHSGDVTIGDSRAHGDQFGLDVSSRLAFARTLWESQGGNLRLIEQGDPRLELFIPHRAEPT</sequence>
<dbReference type="EMBL" id="UINC01123660">
    <property type="protein sequence ID" value="SVD00282.1"/>
    <property type="molecule type" value="Genomic_DNA"/>
</dbReference>